<keyword evidence="2" id="KW-1185">Reference proteome</keyword>
<dbReference type="KEGG" id="svf:NCTC3166_00072"/>
<dbReference type="EMBL" id="LR134266">
    <property type="protein sequence ID" value="VED66306.1"/>
    <property type="molecule type" value="Genomic_DNA"/>
</dbReference>
<dbReference type="AlphaFoldDB" id="A0A3S4MQP6"/>
<organism evidence="1 2">
    <name type="scientific">Streptococcus viridans</name>
    <dbReference type="NCBI Taxonomy" id="78535"/>
    <lineage>
        <taxon>Bacteria</taxon>
        <taxon>Bacillati</taxon>
        <taxon>Bacillota</taxon>
        <taxon>Bacilli</taxon>
        <taxon>Lactobacillales</taxon>
        <taxon>Streptococcaceae</taxon>
        <taxon>Streptococcus</taxon>
    </lineage>
</organism>
<name>A0A3S4MQP6_9STRE</name>
<dbReference type="RefSeq" id="WP_126403587.1">
    <property type="nucleotide sequence ID" value="NZ_LR134266.1"/>
</dbReference>
<dbReference type="InterPro" id="IPR009267">
    <property type="entry name" value="NTP_transf_6"/>
</dbReference>
<protein>
    <submittedName>
        <fullName evidence="1">Uncharacterized protein conserved in bacteria</fullName>
    </submittedName>
</protein>
<evidence type="ECO:0000313" key="1">
    <source>
        <dbReference type="EMBL" id="VED66306.1"/>
    </source>
</evidence>
<accession>A0A3S4MQP6</accession>
<evidence type="ECO:0000313" key="2">
    <source>
        <dbReference type="Proteomes" id="UP000270025"/>
    </source>
</evidence>
<dbReference type="PANTHER" id="PTHR39166">
    <property type="entry name" value="BLL1166 PROTEIN"/>
    <property type="match status" value="1"/>
</dbReference>
<dbReference type="Proteomes" id="UP000270025">
    <property type="component" value="Chromosome"/>
</dbReference>
<dbReference type="Pfam" id="PF06042">
    <property type="entry name" value="NTP_transf_6"/>
    <property type="match status" value="1"/>
</dbReference>
<dbReference type="PANTHER" id="PTHR39166:SF1">
    <property type="entry name" value="BLL1166 PROTEIN"/>
    <property type="match status" value="1"/>
</dbReference>
<reference evidence="1 2" key="1">
    <citation type="submission" date="2018-12" db="EMBL/GenBank/DDBJ databases">
        <authorList>
            <consortium name="Pathogen Informatics"/>
        </authorList>
    </citation>
    <scope>NUCLEOTIDE SEQUENCE [LARGE SCALE GENOMIC DNA]</scope>
    <source>
        <strain evidence="1 2">NCTC3166</strain>
    </source>
</reference>
<gene>
    <name evidence="1" type="ORF">NCTC3166_00072</name>
</gene>
<sequence length="188" mass="21848">MLTEEAIVEQIQVDPEMMTVLAIIRDLDLADAWLAAGAVRNFIWNQLSGRPGFDATTDLDLVFYDPTISYEETLQIEQELKRTYPQYAWEVKNQVYMHQYSPGTSPYNSACDAVSKYPEQCTAIAVRLRKDGQLELFLPYGTRDIEDFIVQPTPHFLASPERLAVYKERMRKKDWKRKWPALQIILPE</sequence>
<proteinExistence type="predicted"/>